<comment type="caution">
    <text evidence="1">The sequence shown here is derived from an EMBL/GenBank/DDBJ whole genome shotgun (WGS) entry which is preliminary data.</text>
</comment>
<reference evidence="1 2" key="1">
    <citation type="submission" date="2024-01" db="EMBL/GenBank/DDBJ databases">
        <title>The genomes of 5 underutilized Papilionoideae crops provide insights into root nodulation and disease resistanc.</title>
        <authorList>
            <person name="Jiang F."/>
        </authorList>
    </citation>
    <scope>NUCLEOTIDE SEQUENCE [LARGE SCALE GENOMIC DNA]</scope>
    <source>
        <strain evidence="1">LVBAO_FW01</strain>
        <tissue evidence="1">Leaves</tissue>
    </source>
</reference>
<dbReference type="EMBL" id="JAYMYQ010000011">
    <property type="protein sequence ID" value="KAK7306318.1"/>
    <property type="molecule type" value="Genomic_DNA"/>
</dbReference>
<accession>A0AAN9PQU3</accession>
<proteinExistence type="predicted"/>
<sequence length="252" mass="28946">MVYSDVSPLEVVPLILVILGSMSRHGKLRVYDYELDVRTKVSRLYLQTSDKALGRSWLHDCMQSLEAKSPSQHELCEPLRLEPCNVHFSTGTLGEQGPGSTSSCRSNDKSHYVFFMALTPTLYFQQGTSPVPSWLRQTHRSVLRGLATFLERRGREEFVRKTEHKAGATPRTFERSRELSRIENILWGFIPILYRKLENPHRVLSPLLDPLVIACRKDISIRLEINLLEAYPPASRREIISYMPPRSDEILP</sequence>
<gene>
    <name evidence="1" type="ORF">VNO77_44247</name>
</gene>
<evidence type="ECO:0000313" key="2">
    <source>
        <dbReference type="Proteomes" id="UP001367508"/>
    </source>
</evidence>
<keyword evidence="2" id="KW-1185">Reference proteome</keyword>
<organism evidence="1 2">
    <name type="scientific">Canavalia gladiata</name>
    <name type="common">Sword bean</name>
    <name type="synonym">Dolichos gladiatus</name>
    <dbReference type="NCBI Taxonomy" id="3824"/>
    <lineage>
        <taxon>Eukaryota</taxon>
        <taxon>Viridiplantae</taxon>
        <taxon>Streptophyta</taxon>
        <taxon>Embryophyta</taxon>
        <taxon>Tracheophyta</taxon>
        <taxon>Spermatophyta</taxon>
        <taxon>Magnoliopsida</taxon>
        <taxon>eudicotyledons</taxon>
        <taxon>Gunneridae</taxon>
        <taxon>Pentapetalae</taxon>
        <taxon>rosids</taxon>
        <taxon>fabids</taxon>
        <taxon>Fabales</taxon>
        <taxon>Fabaceae</taxon>
        <taxon>Papilionoideae</taxon>
        <taxon>50 kb inversion clade</taxon>
        <taxon>NPAAA clade</taxon>
        <taxon>indigoferoid/millettioid clade</taxon>
        <taxon>Phaseoleae</taxon>
        <taxon>Canavalia</taxon>
    </lineage>
</organism>
<dbReference type="AlphaFoldDB" id="A0AAN9PQU3"/>
<evidence type="ECO:0000313" key="1">
    <source>
        <dbReference type="EMBL" id="KAK7306318.1"/>
    </source>
</evidence>
<name>A0AAN9PQU3_CANGL</name>
<dbReference type="Proteomes" id="UP001367508">
    <property type="component" value="Unassembled WGS sequence"/>
</dbReference>
<protein>
    <submittedName>
        <fullName evidence="1">Uncharacterized protein</fullName>
    </submittedName>
</protein>